<dbReference type="VEuPathDB" id="FungiDB:MYCTH_2297544"/>
<evidence type="ECO:0000313" key="4">
    <source>
        <dbReference type="Proteomes" id="UP000007322"/>
    </source>
</evidence>
<evidence type="ECO:0000259" key="2">
    <source>
        <dbReference type="PROSITE" id="PS50141"/>
    </source>
</evidence>
<dbReference type="InterPro" id="IPR002466">
    <property type="entry name" value="A_deamin"/>
</dbReference>
<evidence type="ECO:0000313" key="3">
    <source>
        <dbReference type="EMBL" id="AEO54699.1"/>
    </source>
</evidence>
<dbReference type="InterPro" id="IPR042935">
    <property type="entry name" value="Tad1"/>
</dbReference>
<gene>
    <name evidence="3" type="ORF">MYCTH_2297544</name>
</gene>
<dbReference type="OrthoDB" id="10268011at2759"/>
<dbReference type="RefSeq" id="XP_003659944.1">
    <property type="nucleotide sequence ID" value="XM_003659896.1"/>
</dbReference>
<dbReference type="STRING" id="573729.G2Q622"/>
<dbReference type="OMA" id="PDIKIYM"/>
<dbReference type="eggNOG" id="KOG2777">
    <property type="taxonomic scope" value="Eukaryota"/>
</dbReference>
<organism evidence="3 4">
    <name type="scientific">Thermothelomyces thermophilus (strain ATCC 42464 / BCRC 31852 / DSM 1799)</name>
    <name type="common">Sporotrichum thermophile</name>
    <dbReference type="NCBI Taxonomy" id="573729"/>
    <lineage>
        <taxon>Eukaryota</taxon>
        <taxon>Fungi</taxon>
        <taxon>Dikarya</taxon>
        <taxon>Ascomycota</taxon>
        <taxon>Pezizomycotina</taxon>
        <taxon>Sordariomycetes</taxon>
        <taxon>Sordariomycetidae</taxon>
        <taxon>Sordariales</taxon>
        <taxon>Chaetomiaceae</taxon>
        <taxon>Thermothelomyces</taxon>
    </lineage>
</organism>
<reference evidence="3 4" key="1">
    <citation type="journal article" date="2011" name="Nat. Biotechnol.">
        <title>Comparative genomic analysis of the thermophilic biomass-degrading fungi Myceliophthora thermophila and Thielavia terrestris.</title>
        <authorList>
            <person name="Berka R.M."/>
            <person name="Grigoriev I.V."/>
            <person name="Otillar R."/>
            <person name="Salamov A."/>
            <person name="Grimwood J."/>
            <person name="Reid I."/>
            <person name="Ishmael N."/>
            <person name="John T."/>
            <person name="Darmond C."/>
            <person name="Moisan M.-C."/>
            <person name="Henrissat B."/>
            <person name="Coutinho P.M."/>
            <person name="Lombard V."/>
            <person name="Natvig D.O."/>
            <person name="Lindquist E."/>
            <person name="Schmutz J."/>
            <person name="Lucas S."/>
            <person name="Harris P."/>
            <person name="Powlowski J."/>
            <person name="Bellemare A."/>
            <person name="Taylor D."/>
            <person name="Butler G."/>
            <person name="de Vries R.P."/>
            <person name="Allijn I.E."/>
            <person name="van den Brink J."/>
            <person name="Ushinsky S."/>
            <person name="Storms R."/>
            <person name="Powell A.J."/>
            <person name="Paulsen I.T."/>
            <person name="Elbourne L.D.H."/>
            <person name="Baker S.E."/>
            <person name="Magnuson J."/>
            <person name="LaBoissiere S."/>
            <person name="Clutterbuck A.J."/>
            <person name="Martinez D."/>
            <person name="Wogulis M."/>
            <person name="de Leon A.L."/>
            <person name="Rey M.W."/>
            <person name="Tsang A."/>
        </authorList>
    </citation>
    <scope>NUCLEOTIDE SEQUENCE [LARGE SCALE GENOMIC DNA]</scope>
    <source>
        <strain evidence="4">ATCC 42464 / BCRC 31852 / DSM 1799</strain>
    </source>
</reference>
<dbReference type="SMART" id="SM00552">
    <property type="entry name" value="ADEAMc"/>
    <property type="match status" value="1"/>
</dbReference>
<protein>
    <recommendedName>
        <fullName evidence="2">A to I editase domain-containing protein</fullName>
    </recommendedName>
</protein>
<dbReference type="PANTHER" id="PTHR47803:SF1">
    <property type="entry name" value="TRNA-SPECIFIC ADENOSINE DEAMINASE 1"/>
    <property type="match status" value="1"/>
</dbReference>
<proteinExistence type="predicted"/>
<feature type="domain" description="A to I editase" evidence="2">
    <location>
        <begin position="1"/>
        <end position="210"/>
    </location>
</feature>
<dbReference type="EMBL" id="CP003002">
    <property type="protein sequence ID" value="AEO54699.1"/>
    <property type="molecule type" value="Genomic_DNA"/>
</dbReference>
<feature type="compositionally biased region" description="Low complexity" evidence="1">
    <location>
        <begin position="122"/>
        <end position="139"/>
    </location>
</feature>
<dbReference type="KEGG" id="mtm:MYCTH_2297544"/>
<dbReference type="HOGENOM" id="CLU_005382_2_1_1"/>
<name>G2Q622_THET4</name>
<dbReference type="GeneID" id="11513164"/>
<dbReference type="GO" id="GO:0003723">
    <property type="term" value="F:RNA binding"/>
    <property type="evidence" value="ECO:0007669"/>
    <property type="project" value="InterPro"/>
</dbReference>
<dbReference type="GO" id="GO:0002100">
    <property type="term" value="P:tRNA wobble adenosine to inosine editing"/>
    <property type="evidence" value="ECO:0007669"/>
    <property type="project" value="InterPro"/>
</dbReference>
<dbReference type="Pfam" id="PF02137">
    <property type="entry name" value="A_deamin"/>
    <property type="match status" value="1"/>
</dbReference>
<dbReference type="Proteomes" id="UP000007322">
    <property type="component" value="Chromosome 1"/>
</dbReference>
<dbReference type="PANTHER" id="PTHR47803">
    <property type="entry name" value="TRNA-SPECIFIC ADENOSINE DEAMINASE 1"/>
    <property type="match status" value="1"/>
</dbReference>
<keyword evidence="4" id="KW-1185">Reference proteome</keyword>
<accession>G2Q622</accession>
<sequence length="404" mass="43667">MKCLPASKLAQANGVALHDWHAEVLAIRAFNRFILDECHRLARDDAAESDFLRRRTQEELPPISNGPWHHQPFAWREDLTLHMYCSEAPCGDASMELIMSSQDDATPWEEPSPLCPSPSPASPSSSTALSPSFSSSSSSSPPPPHHHHHPPSSSEPTLLGRGFFSRLGIVRRKPSRADAPPSRSKSCSDKLALHQCTSLLSSLASLFVSPRGAYLASLVLPASQHSPAACRRCFSAEPPDGRMAGLDKEGPAWRGTGYGFHPFRVQATEREFEFSRRGIRARSTDGAAGGGRGEEIKVVASNLAVAWTVGGEVEEGLIGGVMQGRKGFDVKGASLTSRRKMWAAAVEVAGTLGDKVISEALAMGSYDGVKGGHLLEGRRRVKEQVRGEVLKGWLRNTGDEDFSL</sequence>
<evidence type="ECO:0000256" key="1">
    <source>
        <dbReference type="SAM" id="MobiDB-lite"/>
    </source>
</evidence>
<dbReference type="InParanoid" id="G2Q622"/>
<dbReference type="GO" id="GO:0043829">
    <property type="term" value="F:tRNA-specific adenosine-37 deaminase activity"/>
    <property type="evidence" value="ECO:0007669"/>
    <property type="project" value="TreeGrafter"/>
</dbReference>
<dbReference type="AlphaFoldDB" id="G2Q622"/>
<dbReference type="PROSITE" id="PS50141">
    <property type="entry name" value="A_DEAMIN_EDITASE"/>
    <property type="match status" value="1"/>
</dbReference>
<feature type="region of interest" description="Disordered" evidence="1">
    <location>
        <begin position="103"/>
        <end position="158"/>
    </location>
</feature>